<sequence length="100" mass="11210">MGQADRFAKQTFAEETERVTHGAVVWVDPPEIRLEKVKQELIQGARLEEARSALHNVLAGRQLPPSADESAQIDTCTDLRTLQRWLKQSIVANSTSEALR</sequence>
<dbReference type="EMBL" id="ASRX01000010">
    <property type="protein sequence ID" value="EYF07392.1"/>
    <property type="molecule type" value="Genomic_DNA"/>
</dbReference>
<name>A0A017TEP5_9BACT</name>
<accession>A0A017TEP5</accession>
<gene>
    <name evidence="1" type="ORF">CAP_0145</name>
</gene>
<reference evidence="1 2" key="1">
    <citation type="submission" date="2013-05" db="EMBL/GenBank/DDBJ databases">
        <title>Genome assembly of Chondromyces apiculatus DSM 436.</title>
        <authorList>
            <person name="Sharma G."/>
            <person name="Khatri I."/>
            <person name="Kaur C."/>
            <person name="Mayilraj S."/>
            <person name="Subramanian S."/>
        </authorList>
    </citation>
    <scope>NUCLEOTIDE SEQUENCE [LARGE SCALE GENOMIC DNA]</scope>
    <source>
        <strain evidence="1 2">DSM 436</strain>
    </source>
</reference>
<comment type="caution">
    <text evidence="1">The sequence shown here is derived from an EMBL/GenBank/DDBJ whole genome shotgun (WGS) entry which is preliminary data.</text>
</comment>
<dbReference type="RefSeq" id="WP_044237688.1">
    <property type="nucleotide sequence ID" value="NZ_ASRX01000010.1"/>
</dbReference>
<protein>
    <submittedName>
        <fullName evidence="1">Uncharacterized protein</fullName>
    </submittedName>
</protein>
<dbReference type="Proteomes" id="UP000019678">
    <property type="component" value="Unassembled WGS sequence"/>
</dbReference>
<evidence type="ECO:0000313" key="1">
    <source>
        <dbReference type="EMBL" id="EYF07392.1"/>
    </source>
</evidence>
<organism evidence="1 2">
    <name type="scientific">Chondromyces apiculatus DSM 436</name>
    <dbReference type="NCBI Taxonomy" id="1192034"/>
    <lineage>
        <taxon>Bacteria</taxon>
        <taxon>Pseudomonadati</taxon>
        <taxon>Myxococcota</taxon>
        <taxon>Polyangia</taxon>
        <taxon>Polyangiales</taxon>
        <taxon>Polyangiaceae</taxon>
        <taxon>Chondromyces</taxon>
    </lineage>
</organism>
<keyword evidence="2" id="KW-1185">Reference proteome</keyword>
<proteinExistence type="predicted"/>
<evidence type="ECO:0000313" key="2">
    <source>
        <dbReference type="Proteomes" id="UP000019678"/>
    </source>
</evidence>
<dbReference type="OrthoDB" id="5520185at2"/>
<dbReference type="AlphaFoldDB" id="A0A017TEP5"/>